<accession>A0A8X7C154</accession>
<comment type="caution">
    <text evidence="1">The sequence shown here is derived from an EMBL/GenBank/DDBJ whole genome shotgun (WGS) entry which is preliminary data.</text>
</comment>
<proteinExistence type="predicted"/>
<protein>
    <submittedName>
        <fullName evidence="1">Uncharacterized protein</fullName>
    </submittedName>
</protein>
<dbReference type="AlphaFoldDB" id="A0A8X7C154"/>
<keyword evidence="2" id="KW-1185">Reference proteome</keyword>
<evidence type="ECO:0000313" key="2">
    <source>
        <dbReference type="Proteomes" id="UP000886998"/>
    </source>
</evidence>
<reference evidence="1" key="1">
    <citation type="submission" date="2020-08" db="EMBL/GenBank/DDBJ databases">
        <title>Multicomponent nature underlies the extraordinary mechanical properties of spider dragline silk.</title>
        <authorList>
            <person name="Kono N."/>
            <person name="Nakamura H."/>
            <person name="Mori M."/>
            <person name="Yoshida Y."/>
            <person name="Ohtoshi R."/>
            <person name="Malay A.D."/>
            <person name="Moran D.A.P."/>
            <person name="Tomita M."/>
            <person name="Numata K."/>
            <person name="Arakawa K."/>
        </authorList>
    </citation>
    <scope>NUCLEOTIDE SEQUENCE</scope>
</reference>
<gene>
    <name evidence="1" type="ORF">TNIN_269531</name>
</gene>
<dbReference type="Proteomes" id="UP000886998">
    <property type="component" value="Unassembled WGS sequence"/>
</dbReference>
<dbReference type="EMBL" id="BMAV01008952">
    <property type="protein sequence ID" value="GFY52891.1"/>
    <property type="molecule type" value="Genomic_DNA"/>
</dbReference>
<evidence type="ECO:0000313" key="1">
    <source>
        <dbReference type="EMBL" id="GFY52891.1"/>
    </source>
</evidence>
<organism evidence="1 2">
    <name type="scientific">Trichonephila inaurata madagascariensis</name>
    <dbReference type="NCBI Taxonomy" id="2747483"/>
    <lineage>
        <taxon>Eukaryota</taxon>
        <taxon>Metazoa</taxon>
        <taxon>Ecdysozoa</taxon>
        <taxon>Arthropoda</taxon>
        <taxon>Chelicerata</taxon>
        <taxon>Arachnida</taxon>
        <taxon>Araneae</taxon>
        <taxon>Araneomorphae</taxon>
        <taxon>Entelegynae</taxon>
        <taxon>Araneoidea</taxon>
        <taxon>Nephilidae</taxon>
        <taxon>Trichonephila</taxon>
        <taxon>Trichonephila inaurata</taxon>
    </lineage>
</organism>
<sequence>MASIFIRTVPDGQCMVCHKKRFHYPNYATSSTKNTCHGSSSMGWTVEELPKDSIQLTTKALWYVVQEIMVVIRHTESKFAYFRITCESFTFP</sequence>
<name>A0A8X7C154_9ARAC</name>